<organism evidence="1 2">
    <name type="scientific">Carboxydichorda subterranea</name>
    <dbReference type="NCBI Taxonomy" id="3109565"/>
    <lineage>
        <taxon>Bacteria</taxon>
        <taxon>Bacillati</taxon>
        <taxon>Bacillota</taxon>
        <taxon>Limnochordia</taxon>
        <taxon>Limnochordales</taxon>
        <taxon>Geochordaceae</taxon>
        <taxon>Carboxydichorda</taxon>
    </lineage>
</organism>
<dbReference type="RefSeq" id="WP_324716427.1">
    <property type="nucleotide sequence ID" value="NZ_CP141615.1"/>
</dbReference>
<sequence>MAKCRQAIELSRAGKSQEAKKLLESMLFEDDRILAPAVVMYAELLREEGKLKLQSHEA</sequence>
<name>A0ABZ1BWH8_9FIRM</name>
<dbReference type="EMBL" id="CP141615">
    <property type="protein sequence ID" value="WRP17155.1"/>
    <property type="molecule type" value="Genomic_DNA"/>
</dbReference>
<reference evidence="1 2" key="1">
    <citation type="journal article" date="2024" name="Front. Microbiol.">
        <title>Novel thermophilic genera Geochorda gen. nov. and Carboxydochorda gen. nov. from the deep terrestrial subsurface reveal the ecophysiological diversity in the class Limnochordia.</title>
        <authorList>
            <person name="Karnachuk O.V."/>
            <person name="Lukina A.P."/>
            <person name="Avakyan M.R."/>
            <person name="Kadnikov V.V."/>
            <person name="Begmatov S."/>
            <person name="Beletsky A.V."/>
            <person name="Vlasova K.G."/>
            <person name="Novikov A.A."/>
            <person name="Shcherbakova V.A."/>
            <person name="Mardanov A.V."/>
            <person name="Ravin N.V."/>
        </authorList>
    </citation>
    <scope>NUCLEOTIDE SEQUENCE [LARGE SCALE GENOMIC DNA]</scope>
    <source>
        <strain evidence="1 2">L945</strain>
    </source>
</reference>
<dbReference type="Proteomes" id="UP001332192">
    <property type="component" value="Chromosome"/>
</dbReference>
<evidence type="ECO:0000313" key="2">
    <source>
        <dbReference type="Proteomes" id="UP001332192"/>
    </source>
</evidence>
<gene>
    <name evidence="1" type="ORF">U7230_13870</name>
</gene>
<evidence type="ECO:0000313" key="1">
    <source>
        <dbReference type="EMBL" id="WRP17155.1"/>
    </source>
</evidence>
<proteinExistence type="predicted"/>
<accession>A0ABZ1BWH8</accession>
<keyword evidence="2" id="KW-1185">Reference proteome</keyword>
<protein>
    <submittedName>
        <fullName evidence="1">Uncharacterized protein</fullName>
    </submittedName>
</protein>